<protein>
    <submittedName>
        <fullName evidence="1">Protein CBG27552</fullName>
    </submittedName>
</protein>
<name>B6IKL6_CAEBR</name>
<reference evidence="1 2" key="2">
    <citation type="journal article" date="2011" name="PLoS Genet.">
        <title>Caenorhabditis briggsae recombinant inbred line genotypes reveal inter-strain incompatibility and the evolution of recombination.</title>
        <authorList>
            <person name="Ross J.A."/>
            <person name="Koboldt D.C."/>
            <person name="Staisch J.E."/>
            <person name="Chamberlin H.M."/>
            <person name="Gupta B.P."/>
            <person name="Miller R.D."/>
            <person name="Baird S.E."/>
            <person name="Haag E.S."/>
        </authorList>
    </citation>
    <scope>NUCLEOTIDE SEQUENCE [LARGE SCALE GENOMIC DNA]</scope>
    <source>
        <strain evidence="1 2">AF16</strain>
    </source>
</reference>
<dbReference type="KEGG" id="cbr:CBG_27552"/>
<organism evidence="1 2">
    <name type="scientific">Caenorhabditis briggsae</name>
    <dbReference type="NCBI Taxonomy" id="6238"/>
    <lineage>
        <taxon>Eukaryota</taxon>
        <taxon>Metazoa</taxon>
        <taxon>Ecdysozoa</taxon>
        <taxon>Nematoda</taxon>
        <taxon>Chromadorea</taxon>
        <taxon>Rhabditida</taxon>
        <taxon>Rhabditina</taxon>
        <taxon>Rhabditomorpha</taxon>
        <taxon>Rhabditoidea</taxon>
        <taxon>Rhabditidae</taxon>
        <taxon>Peloderinae</taxon>
        <taxon>Caenorhabditis</taxon>
    </lineage>
</organism>
<sequence>MSISLPVGGGAFTPSSLFYRFMLSLGRIVMIYDCILSTNLTENR</sequence>
<dbReference type="AlphaFoldDB" id="B6IKL6"/>
<dbReference type="InParanoid" id="B6IKL6"/>
<dbReference type="GeneID" id="68919003"/>
<dbReference type="EMBL" id="HE600959">
    <property type="protein sequence ID" value="CAS00446.1"/>
    <property type="molecule type" value="Genomic_DNA"/>
</dbReference>
<dbReference type="HOGENOM" id="CLU_3225089_0_0_1"/>
<reference evidence="1 2" key="1">
    <citation type="journal article" date="2003" name="PLoS Biol.">
        <title>The genome sequence of Caenorhabditis briggsae: a platform for comparative genomics.</title>
        <authorList>
            <person name="Stein L.D."/>
            <person name="Bao Z."/>
            <person name="Blasiar D."/>
            <person name="Blumenthal T."/>
            <person name="Brent M.R."/>
            <person name="Chen N."/>
            <person name="Chinwalla A."/>
            <person name="Clarke L."/>
            <person name="Clee C."/>
            <person name="Coghlan A."/>
            <person name="Coulson A."/>
            <person name="D'Eustachio P."/>
            <person name="Fitch D.H."/>
            <person name="Fulton L.A."/>
            <person name="Fulton R.E."/>
            <person name="Griffiths-Jones S."/>
            <person name="Harris T.W."/>
            <person name="Hillier L.W."/>
            <person name="Kamath R."/>
            <person name="Kuwabara P.E."/>
            <person name="Mardis E.R."/>
            <person name="Marra M.A."/>
            <person name="Miner T.L."/>
            <person name="Minx P."/>
            <person name="Mullikin J.C."/>
            <person name="Plumb R.W."/>
            <person name="Rogers J."/>
            <person name="Schein J.E."/>
            <person name="Sohrmann M."/>
            <person name="Spieth J."/>
            <person name="Stajich J.E."/>
            <person name="Wei C."/>
            <person name="Willey D."/>
            <person name="Wilson R.K."/>
            <person name="Durbin R."/>
            <person name="Waterston R.H."/>
        </authorList>
    </citation>
    <scope>NUCLEOTIDE SEQUENCE [LARGE SCALE GENOMIC DNA]</scope>
    <source>
        <strain evidence="1 2">AF16</strain>
    </source>
</reference>
<proteinExistence type="predicted"/>
<accession>B6IKL6</accession>
<evidence type="ECO:0000313" key="1">
    <source>
        <dbReference type="EMBL" id="CAS00446.1"/>
    </source>
</evidence>
<keyword evidence="2" id="KW-1185">Reference proteome</keyword>
<dbReference type="Proteomes" id="UP000008549">
    <property type="component" value="Unassembled WGS sequence"/>
</dbReference>
<evidence type="ECO:0000313" key="2">
    <source>
        <dbReference type="Proteomes" id="UP000008549"/>
    </source>
</evidence>
<gene>
    <name evidence="1" type="ORF">CBG27552</name>
    <name evidence="1" type="ORF">CBG_27552</name>
</gene>
<dbReference type="CTD" id="68919003"/>
<dbReference type="RefSeq" id="XP_045100005.1">
    <property type="nucleotide sequence ID" value="XM_045239212.1"/>
</dbReference>